<evidence type="ECO:0000313" key="3">
    <source>
        <dbReference type="Proteomes" id="UP000286317"/>
    </source>
</evidence>
<dbReference type="InterPro" id="IPR036237">
    <property type="entry name" value="Xyl_isomerase-like_sf"/>
</dbReference>
<dbReference type="RefSeq" id="WP_101050714.1">
    <property type="nucleotide sequence ID" value="NZ_JAGEVL010000003.1"/>
</dbReference>
<organism evidence="2 3">
    <name type="scientific">Staphylococcus shinii</name>
    <dbReference type="NCBI Taxonomy" id="2912228"/>
    <lineage>
        <taxon>Bacteria</taxon>
        <taxon>Bacillati</taxon>
        <taxon>Bacillota</taxon>
        <taxon>Bacilli</taxon>
        <taxon>Bacillales</taxon>
        <taxon>Staphylococcaceae</taxon>
        <taxon>Staphylococcus</taxon>
    </lineage>
</organism>
<proteinExistence type="predicted"/>
<dbReference type="NCBIfam" id="TIGR04379">
    <property type="entry name" value="myo_inos_iolE"/>
    <property type="match status" value="1"/>
</dbReference>
<dbReference type="InterPro" id="IPR030823">
    <property type="entry name" value="IolE/MocC"/>
</dbReference>
<dbReference type="GO" id="GO:0050114">
    <property type="term" value="F:myo-inosose-2 dehydratase activity"/>
    <property type="evidence" value="ECO:0007669"/>
    <property type="project" value="UniProtKB-EC"/>
</dbReference>
<dbReference type="GeneID" id="79050988"/>
<accession>A0A418IIY4</accession>
<dbReference type="Pfam" id="PF01261">
    <property type="entry name" value="AP_endonuc_2"/>
    <property type="match status" value="1"/>
</dbReference>
<dbReference type="PANTHER" id="PTHR12110:SF41">
    <property type="entry name" value="INOSOSE DEHYDRATASE"/>
    <property type="match status" value="1"/>
</dbReference>
<dbReference type="EMBL" id="QXUF01000004">
    <property type="protein sequence ID" value="RIN02943.1"/>
    <property type="molecule type" value="Genomic_DNA"/>
</dbReference>
<sequence>MTENIYFGCAPIAWTNDDLPELGKKNTFEQCISEMALAGYEGTEIGNKYPKEPSELLEYLDPRNLRVASAWISLFLTTEPFEKTAELFIKHRDFLYEVGAKVIVVCEQGKSIQRDVNKSVFTKKPEFSEKEWSLLIEGLNRLGVLAKEKGMEIVYHPHMGTGIQTDSEIQRLMEETDQDKVSLLYDTGHLALSGENPIEIFEKYKHRIKHIHFKDIRQSTAQIARLENDSFLMSIKKGIFTVPGDGYIDFAPIMKAIGNFGYQGWIIVEAEQDPDKANPFRYAMKAKKYLNRLKQDREKEYIS</sequence>
<dbReference type="PANTHER" id="PTHR12110">
    <property type="entry name" value="HYDROXYPYRUVATE ISOMERASE"/>
    <property type="match status" value="1"/>
</dbReference>
<dbReference type="AlphaFoldDB" id="A0A418IIY4"/>
<protein>
    <submittedName>
        <fullName evidence="2">Myo-inosose-2 dehydratase</fullName>
        <ecNumber evidence="2">4.2.1.44</ecNumber>
    </submittedName>
</protein>
<dbReference type="Gene3D" id="3.20.20.150">
    <property type="entry name" value="Divalent-metal-dependent TIM barrel enzymes"/>
    <property type="match status" value="1"/>
</dbReference>
<dbReference type="SUPFAM" id="SSF51658">
    <property type="entry name" value="Xylose isomerase-like"/>
    <property type="match status" value="1"/>
</dbReference>
<name>A0A418IIY4_9STAP</name>
<feature type="domain" description="Xylose isomerase-like TIM barrel" evidence="1">
    <location>
        <begin position="35"/>
        <end position="280"/>
    </location>
</feature>
<keyword evidence="2" id="KW-0456">Lyase</keyword>
<reference evidence="2 3" key="1">
    <citation type="journal article" date="2016" name="Front. Microbiol.">
        <title>Comprehensive Phylogenetic Analysis of Bovine Non-aureus Staphylococci Species Based on Whole-Genome Sequencing.</title>
        <authorList>
            <person name="Naushad S."/>
            <person name="Barkema H.W."/>
            <person name="Luby C."/>
            <person name="Condas L.A."/>
            <person name="Nobrega D.B."/>
            <person name="Carson D.A."/>
            <person name="De Buck J."/>
        </authorList>
    </citation>
    <scope>NUCLEOTIDE SEQUENCE [LARGE SCALE GENOMIC DNA]</scope>
    <source>
        <strain evidence="2 3">SNUC 4554</strain>
    </source>
</reference>
<comment type="caution">
    <text evidence="2">The sequence shown here is derived from an EMBL/GenBank/DDBJ whole genome shotgun (WGS) entry which is preliminary data.</text>
</comment>
<gene>
    <name evidence="2" type="primary">iolE</name>
    <name evidence="2" type="ORF">BU112_01120</name>
</gene>
<evidence type="ECO:0000259" key="1">
    <source>
        <dbReference type="Pfam" id="PF01261"/>
    </source>
</evidence>
<keyword evidence="3" id="KW-1185">Reference proteome</keyword>
<dbReference type="EC" id="4.2.1.44" evidence="2"/>
<dbReference type="InterPro" id="IPR013022">
    <property type="entry name" value="Xyl_isomerase-like_TIM-brl"/>
</dbReference>
<dbReference type="OrthoDB" id="9779184at2"/>
<evidence type="ECO:0000313" key="2">
    <source>
        <dbReference type="EMBL" id="RIN02943.1"/>
    </source>
</evidence>
<dbReference type="Proteomes" id="UP000286317">
    <property type="component" value="Unassembled WGS sequence"/>
</dbReference>
<dbReference type="InterPro" id="IPR050312">
    <property type="entry name" value="IolE/XylAMocC-like"/>
</dbReference>